<dbReference type="Gene3D" id="2.60.40.2230">
    <property type="entry name" value="Uncharacterised protein YcnI-like PF07987, DUF1775"/>
    <property type="match status" value="1"/>
</dbReference>
<sequence length="224" mass="22418">MTFPRRFLIASAASLTALVALAGPAFAHADATAKADQAGRTAITISIEHGCNGNPVTGVRVSLPAGATAVTGVNSGAWTSTVAASEISWTGGSMPANSSADFDFSLVLAQPAGDTITLPTIQTCSNNTEIAWIQAATGDTSEANRPAPQIVVPQNSTSATTAIAGGSGSSTTATARMATQSNAVTDAGSETSTGGRYVFIGVCAVIVVGAGALFLKYRKHPTKS</sequence>
<evidence type="ECO:0000313" key="4">
    <source>
        <dbReference type="EMBL" id="CAB4624890.1"/>
    </source>
</evidence>
<feature type="transmembrane region" description="Helical" evidence="1">
    <location>
        <begin position="197"/>
        <end position="215"/>
    </location>
</feature>
<protein>
    <submittedName>
        <fullName evidence="5">Unannotated protein</fullName>
    </submittedName>
</protein>
<keyword evidence="1" id="KW-1133">Transmembrane helix</keyword>
<dbReference type="EMBL" id="CAEZVK010000021">
    <property type="protein sequence ID" value="CAB4624890.1"/>
    <property type="molecule type" value="Genomic_DNA"/>
</dbReference>
<dbReference type="AlphaFoldDB" id="A0A6J7JI53"/>
<evidence type="ECO:0000259" key="2">
    <source>
        <dbReference type="Pfam" id="PF07987"/>
    </source>
</evidence>
<keyword evidence="1" id="KW-0472">Membrane</keyword>
<dbReference type="EMBL" id="CAFBNA010000122">
    <property type="protein sequence ID" value="CAB4943150.1"/>
    <property type="molecule type" value="Genomic_DNA"/>
</dbReference>
<gene>
    <name evidence="3" type="ORF">UFOPK1827_00296</name>
    <name evidence="4" type="ORF">UFOPK2000_00348</name>
    <name evidence="5" type="ORF">UFOPK3708_01569</name>
</gene>
<dbReference type="InterPro" id="IPR038507">
    <property type="entry name" value="YcnI-like_sf"/>
</dbReference>
<dbReference type="InterPro" id="IPR006311">
    <property type="entry name" value="TAT_signal"/>
</dbReference>
<dbReference type="PROSITE" id="PS51318">
    <property type="entry name" value="TAT"/>
    <property type="match status" value="1"/>
</dbReference>
<evidence type="ECO:0000256" key="1">
    <source>
        <dbReference type="SAM" id="Phobius"/>
    </source>
</evidence>
<accession>A0A6J7JI53</accession>
<evidence type="ECO:0000313" key="3">
    <source>
        <dbReference type="EMBL" id="CAB4596716.1"/>
    </source>
</evidence>
<dbReference type="Pfam" id="PF07987">
    <property type="entry name" value="DUF1775"/>
    <property type="match status" value="1"/>
</dbReference>
<proteinExistence type="predicted"/>
<organism evidence="5">
    <name type="scientific">freshwater metagenome</name>
    <dbReference type="NCBI Taxonomy" id="449393"/>
    <lineage>
        <taxon>unclassified sequences</taxon>
        <taxon>metagenomes</taxon>
        <taxon>ecological metagenomes</taxon>
    </lineage>
</organism>
<feature type="domain" description="YncI copper-binding" evidence="2">
    <location>
        <begin position="81"/>
        <end position="151"/>
    </location>
</feature>
<evidence type="ECO:0000313" key="5">
    <source>
        <dbReference type="EMBL" id="CAB4943150.1"/>
    </source>
</evidence>
<dbReference type="EMBL" id="CAEZUO010000007">
    <property type="protein sequence ID" value="CAB4596716.1"/>
    <property type="molecule type" value="Genomic_DNA"/>
</dbReference>
<name>A0A6J7JI53_9ZZZZ</name>
<dbReference type="InterPro" id="IPR012533">
    <property type="entry name" value="YcnI-copper_dom"/>
</dbReference>
<reference evidence="5" key="1">
    <citation type="submission" date="2020-05" db="EMBL/GenBank/DDBJ databases">
        <authorList>
            <person name="Chiriac C."/>
            <person name="Salcher M."/>
            <person name="Ghai R."/>
            <person name="Kavagutti S V."/>
        </authorList>
    </citation>
    <scope>NUCLEOTIDE SEQUENCE</scope>
</reference>
<keyword evidence="1" id="KW-0812">Transmembrane</keyword>